<dbReference type="SMR" id="A0A024V147"/>
<dbReference type="OrthoDB" id="371962at2759"/>
<organism evidence="1 2">
    <name type="scientific">Plasmodium falciparum Vietnam Oak-Knoll</name>
    <name type="common">FVO</name>
    <dbReference type="NCBI Taxonomy" id="1036723"/>
    <lineage>
        <taxon>Eukaryota</taxon>
        <taxon>Sar</taxon>
        <taxon>Alveolata</taxon>
        <taxon>Apicomplexa</taxon>
        <taxon>Aconoidasida</taxon>
        <taxon>Haemosporida</taxon>
        <taxon>Plasmodiidae</taxon>
        <taxon>Plasmodium</taxon>
        <taxon>Plasmodium (Laverania)</taxon>
    </lineage>
</organism>
<dbReference type="Proteomes" id="UP000030690">
    <property type="component" value="Unassembled WGS sequence"/>
</dbReference>
<proteinExistence type="predicted"/>
<name>A0A024V147_PLAFA</name>
<dbReference type="AlphaFoldDB" id="A0A024V147"/>
<accession>A0A024V147</accession>
<evidence type="ECO:0000313" key="1">
    <source>
        <dbReference type="EMBL" id="ETW15960.1"/>
    </source>
</evidence>
<sequence>MKELIDKVNFQNLEENYNAKKIYVTKKIPFNVILNKQKQEQDKKEDNKLFKAVKTYYFTKLKRKTFFFLLNEYYKSQSILYFFKLRDIDRKRKWVFYSFLKNKLQGKIKRCVMNSLNNFTDAATRFYIKLKCFNILKKNFLNTKRIYLRIKKKRINIIIINIFYKWLDLSVMHLHKKYEKAKDYYILRKKSRIFNLWKRIINDNKFFKKIDIVFLKLEEIANSWEQK</sequence>
<dbReference type="EMBL" id="KI925150">
    <property type="protein sequence ID" value="ETW15960.1"/>
    <property type="molecule type" value="Genomic_DNA"/>
</dbReference>
<reference evidence="1 2" key="1">
    <citation type="submission" date="2013-02" db="EMBL/GenBank/DDBJ databases">
        <title>The Genome Annotation of Plasmodium falciparum Vietnam Oak-Knoll (FVO).</title>
        <authorList>
            <consortium name="The Broad Institute Genome Sequencing Platform"/>
            <consortium name="The Broad Institute Genome Sequencing Center for Infectious Disease"/>
            <person name="Neafsey D."/>
            <person name="Hoffman S."/>
            <person name="Volkman S."/>
            <person name="Rosenthal P."/>
            <person name="Walker B."/>
            <person name="Young S.K."/>
            <person name="Zeng Q."/>
            <person name="Gargeya S."/>
            <person name="Fitzgerald M."/>
            <person name="Haas B."/>
            <person name="Abouelleil A."/>
            <person name="Allen A.W."/>
            <person name="Alvarado L."/>
            <person name="Arachchi H.M."/>
            <person name="Berlin A.M."/>
            <person name="Chapman S.B."/>
            <person name="Gainer-Dewar J."/>
            <person name="Goldberg J."/>
            <person name="Griggs A."/>
            <person name="Gujja S."/>
            <person name="Hansen M."/>
            <person name="Howarth C."/>
            <person name="Imamovic A."/>
            <person name="Ireland A."/>
            <person name="Larimer J."/>
            <person name="McCowan C."/>
            <person name="Murphy C."/>
            <person name="Pearson M."/>
            <person name="Poon T.W."/>
            <person name="Priest M."/>
            <person name="Roberts A."/>
            <person name="Saif S."/>
            <person name="Shea T."/>
            <person name="Sisk P."/>
            <person name="Sykes S."/>
            <person name="Wortman J."/>
            <person name="Nusbaum C."/>
            <person name="Birren B."/>
        </authorList>
    </citation>
    <scope>NUCLEOTIDE SEQUENCE [LARGE SCALE GENOMIC DNA]</scope>
    <source>
        <strain evidence="2">Vietnam Oak-Knoll (FVO)</strain>
    </source>
</reference>
<protein>
    <submittedName>
        <fullName evidence="1">Uncharacterized protein</fullName>
    </submittedName>
</protein>
<reference evidence="1 2" key="2">
    <citation type="submission" date="2013-02" db="EMBL/GenBank/DDBJ databases">
        <title>The Genome Sequence of Plasmodium falciparum Vietnam Oak-Knoll (FVO).</title>
        <authorList>
            <consortium name="The Broad Institute Genome Sequencing Platform"/>
            <consortium name="The Broad Institute Genome Sequencing Center for Infectious Disease"/>
            <person name="Neafsey D."/>
            <person name="Cheeseman I."/>
            <person name="Volkman S."/>
            <person name="Adams J."/>
            <person name="Walker B."/>
            <person name="Young S.K."/>
            <person name="Zeng Q."/>
            <person name="Gargeya S."/>
            <person name="Fitzgerald M."/>
            <person name="Haas B."/>
            <person name="Abouelleil A."/>
            <person name="Alvarado L."/>
            <person name="Arachchi H.M."/>
            <person name="Berlin A.M."/>
            <person name="Chapman S.B."/>
            <person name="Dewar J."/>
            <person name="Goldberg J."/>
            <person name="Griggs A."/>
            <person name="Gujja S."/>
            <person name="Hansen M."/>
            <person name="Howarth C."/>
            <person name="Imamovic A."/>
            <person name="Larimer J."/>
            <person name="McCowan C."/>
            <person name="Murphy C."/>
            <person name="Neiman D."/>
            <person name="Pearson M."/>
            <person name="Priest M."/>
            <person name="Roberts A."/>
            <person name="Saif S."/>
            <person name="Shea T."/>
            <person name="Sisk P."/>
            <person name="Sykes S."/>
            <person name="Wortman J."/>
            <person name="Nusbaum C."/>
            <person name="Birren B."/>
        </authorList>
    </citation>
    <scope>NUCLEOTIDE SEQUENCE [LARGE SCALE GENOMIC DNA]</scope>
    <source>
        <strain evidence="2">Vietnam Oak-Knoll (FVO)</strain>
    </source>
</reference>
<evidence type="ECO:0000313" key="2">
    <source>
        <dbReference type="Proteomes" id="UP000030690"/>
    </source>
</evidence>
<gene>
    <name evidence="1" type="ORF">PFFVO_05065</name>
</gene>